<feature type="chain" id="PRO_5042548320" evidence="4">
    <location>
        <begin position="22"/>
        <end position="142"/>
    </location>
</feature>
<dbReference type="GO" id="GO:0005576">
    <property type="term" value="C:extracellular region"/>
    <property type="evidence" value="ECO:0007669"/>
    <property type="project" value="UniProtKB-SubCell"/>
</dbReference>
<feature type="signal peptide" evidence="4">
    <location>
        <begin position="1"/>
        <end position="21"/>
    </location>
</feature>
<evidence type="ECO:0000313" key="7">
    <source>
        <dbReference type="RefSeq" id="XP_018494467.1"/>
    </source>
</evidence>
<dbReference type="InterPro" id="IPR014756">
    <property type="entry name" value="Ig_E-set"/>
</dbReference>
<accession>A0AAJ7L3A1</accession>
<evidence type="ECO:0000256" key="2">
    <source>
        <dbReference type="ARBA" id="ARBA00006370"/>
    </source>
</evidence>
<dbReference type="Gene3D" id="2.60.40.770">
    <property type="match status" value="1"/>
</dbReference>
<evidence type="ECO:0000256" key="4">
    <source>
        <dbReference type="SAM" id="SignalP"/>
    </source>
</evidence>
<dbReference type="Proteomes" id="UP000694867">
    <property type="component" value="Unplaced"/>
</dbReference>
<protein>
    <submittedName>
        <fullName evidence="7">Mite group 2 allergen Gly d 2.02-like</fullName>
    </submittedName>
</protein>
<proteinExistence type="inferred from homology"/>
<feature type="domain" description="MD-2-related lipid-recognition" evidence="5">
    <location>
        <begin position="25"/>
        <end position="138"/>
    </location>
</feature>
<evidence type="ECO:0000256" key="1">
    <source>
        <dbReference type="ARBA" id="ARBA00004613"/>
    </source>
</evidence>
<dbReference type="InterPro" id="IPR003172">
    <property type="entry name" value="ML_dom"/>
</dbReference>
<comment type="similarity">
    <text evidence="2">Belongs to the NPC2 family.</text>
</comment>
<reference evidence="7" key="1">
    <citation type="submission" date="2025-08" db="UniProtKB">
        <authorList>
            <consortium name="RefSeq"/>
        </authorList>
    </citation>
    <scope>IDENTIFICATION</scope>
</reference>
<dbReference type="KEGG" id="goe:108864057"/>
<comment type="subcellular location">
    <subcellularLocation>
        <location evidence="1">Secreted</location>
    </subcellularLocation>
</comment>
<dbReference type="SUPFAM" id="SSF81296">
    <property type="entry name" value="E set domains"/>
    <property type="match status" value="1"/>
</dbReference>
<gene>
    <name evidence="7" type="primary">LOC108864057</name>
</gene>
<dbReference type="GeneID" id="108864057"/>
<organism evidence="6 7">
    <name type="scientific">Galendromus occidentalis</name>
    <name type="common">western predatory mite</name>
    <dbReference type="NCBI Taxonomy" id="34638"/>
    <lineage>
        <taxon>Eukaryota</taxon>
        <taxon>Metazoa</taxon>
        <taxon>Ecdysozoa</taxon>
        <taxon>Arthropoda</taxon>
        <taxon>Chelicerata</taxon>
        <taxon>Arachnida</taxon>
        <taxon>Acari</taxon>
        <taxon>Parasitiformes</taxon>
        <taxon>Mesostigmata</taxon>
        <taxon>Gamasina</taxon>
        <taxon>Phytoseioidea</taxon>
        <taxon>Phytoseiidae</taxon>
        <taxon>Typhlodrominae</taxon>
        <taxon>Galendromus</taxon>
    </lineage>
</organism>
<dbReference type="RefSeq" id="XP_018494467.1">
    <property type="nucleotide sequence ID" value="XM_018638951.1"/>
</dbReference>
<dbReference type="Pfam" id="PF02221">
    <property type="entry name" value="E1_DerP2_DerF2"/>
    <property type="match status" value="1"/>
</dbReference>
<keyword evidence="3" id="KW-0964">Secreted</keyword>
<dbReference type="AlphaFoldDB" id="A0AAJ7L3A1"/>
<evidence type="ECO:0000313" key="6">
    <source>
        <dbReference type="Proteomes" id="UP000694867"/>
    </source>
</evidence>
<dbReference type="SMART" id="SM00737">
    <property type="entry name" value="ML"/>
    <property type="match status" value="1"/>
</dbReference>
<dbReference type="FunFam" id="2.60.40.770:FF:000001">
    <property type="entry name" value="NPC intracellular cholesterol transporter 2"/>
    <property type="match status" value="1"/>
</dbReference>
<sequence length="142" mass="15835">MRRRAFYKLLLAKMWPPCFLASDFDCGNTLKFMAVKVEPCTTNPCQLKKGSRVKFSFVFSADQDTDTATLDSRASILGINIPIPGVETNLCEKIIKCPGQIVTGSFTLRVLNLPFSSSIVRVRIYADRGLTSCFSFPVDLVR</sequence>
<evidence type="ECO:0000259" key="5">
    <source>
        <dbReference type="SMART" id="SM00737"/>
    </source>
</evidence>
<keyword evidence="6" id="KW-1185">Reference proteome</keyword>
<keyword evidence="4" id="KW-0732">Signal</keyword>
<evidence type="ECO:0000256" key="3">
    <source>
        <dbReference type="ARBA" id="ARBA00022525"/>
    </source>
</evidence>
<name>A0AAJ7L3A1_9ACAR</name>